<evidence type="ECO:0000313" key="1">
    <source>
        <dbReference type="EMBL" id="PST41692.1"/>
    </source>
</evidence>
<accession>A0A2T3G2G6</accession>
<evidence type="ECO:0000313" key="2">
    <source>
        <dbReference type="Proteomes" id="UP000241201"/>
    </source>
</evidence>
<dbReference type="AlphaFoldDB" id="A0A2T3G2G6"/>
<name>A0A2T3G2G6_9FIRM</name>
<comment type="caution">
    <text evidence="1">The sequence shown here is derived from an EMBL/GenBank/DDBJ whole genome shotgun (WGS) entry which is preliminary data.</text>
</comment>
<dbReference type="GeneID" id="77469994"/>
<organism evidence="1 2">
    <name type="scientific">Faecalibacillus faecis</name>
    <dbReference type="NCBI Taxonomy" id="1982628"/>
    <lineage>
        <taxon>Bacteria</taxon>
        <taxon>Bacillati</taxon>
        <taxon>Bacillota</taxon>
        <taxon>Erysipelotrichia</taxon>
        <taxon>Erysipelotrichales</taxon>
        <taxon>Coprobacillaceae</taxon>
        <taxon>Faecalibacillus</taxon>
    </lineage>
</organism>
<dbReference type="RefSeq" id="WP_106987218.1">
    <property type="nucleotide sequence ID" value="NZ_JADPLM010000010.1"/>
</dbReference>
<dbReference type="EMBL" id="PYLP01000002">
    <property type="protein sequence ID" value="PST41692.1"/>
    <property type="molecule type" value="Genomic_DNA"/>
</dbReference>
<evidence type="ECO:0008006" key="3">
    <source>
        <dbReference type="Google" id="ProtNLM"/>
    </source>
</evidence>
<proteinExistence type="predicted"/>
<sequence length="102" mass="11957">MRYDTPIYFQKVTQGEYDPTTGDYGEDTVDETCVMASVMDTRTETMQIVYGSIKQGSKTIHIQNHYDKSYDSIRIDNKIYRVDYSRKLRNKQSFIVHEVQNG</sequence>
<gene>
    <name evidence="1" type="ORF">C7U55_02590</name>
</gene>
<reference evidence="2" key="1">
    <citation type="submission" date="2018-03" db="EMBL/GenBank/DDBJ databases">
        <title>Lachnoclostridium SNUG30370 gen.nov., sp.nov., isolated from human faeces.</title>
        <authorList>
            <person name="Seo B."/>
            <person name="Jeon K."/>
            <person name="Ko G."/>
        </authorList>
    </citation>
    <scope>NUCLEOTIDE SEQUENCE [LARGE SCALE GENOMIC DNA]</scope>
    <source>
        <strain evidence="2">SNUG30370</strain>
    </source>
</reference>
<protein>
    <recommendedName>
        <fullName evidence="3">Head-tail adaptor protein</fullName>
    </recommendedName>
</protein>
<keyword evidence="2" id="KW-1185">Reference proteome</keyword>
<dbReference type="Proteomes" id="UP000241201">
    <property type="component" value="Unassembled WGS sequence"/>
</dbReference>